<dbReference type="Proteomes" id="UP000718593">
    <property type="component" value="Unassembled WGS sequence"/>
</dbReference>
<reference evidence="1" key="1">
    <citation type="submission" date="2020-04" db="EMBL/GenBank/DDBJ databases">
        <title>Deep metagenomics examines the oral microbiome during advanced dental caries in children, revealing novel taxa and co-occurrences with host molecules.</title>
        <authorList>
            <person name="Baker J.L."/>
            <person name="Morton J.T."/>
            <person name="Dinis M."/>
            <person name="Alvarez R."/>
            <person name="Tran N.C."/>
            <person name="Knight R."/>
            <person name="Edlund A."/>
        </authorList>
    </citation>
    <scope>NUCLEOTIDE SEQUENCE</scope>
    <source>
        <strain evidence="1">JCVI_32_bin.24</strain>
    </source>
</reference>
<protein>
    <submittedName>
        <fullName evidence="1">Uncharacterized protein</fullName>
    </submittedName>
</protein>
<organism evidence="1 2">
    <name type="scientific">Dechloromonas agitata</name>
    <dbReference type="NCBI Taxonomy" id="73030"/>
    <lineage>
        <taxon>Bacteria</taxon>
        <taxon>Pseudomonadati</taxon>
        <taxon>Pseudomonadota</taxon>
        <taxon>Betaproteobacteria</taxon>
        <taxon>Rhodocyclales</taxon>
        <taxon>Azonexaceae</taxon>
        <taxon>Dechloromonas</taxon>
    </lineage>
</organism>
<proteinExistence type="predicted"/>
<gene>
    <name evidence="1" type="ORF">HXL68_02050</name>
</gene>
<dbReference type="EMBL" id="JABZMI010000016">
    <property type="protein sequence ID" value="MBF1163802.1"/>
    <property type="molecule type" value="Genomic_DNA"/>
</dbReference>
<sequence>MQATMTQPPIGGLFPLVVSRAGAVPRLGLAQGKATARVAILHGRDGRVVVVMTDGNHGASITNSAEELVSFLYHLHIQALNVALEDIRWVYRDSDGNWDEIIPALVLGTSVYGVKFRPLGGRAQADALSVIAAEGVSLSDDEKALLCEELEMLEVHEGKEA</sequence>
<name>A0A930G0E4_9RHOO</name>
<evidence type="ECO:0000313" key="1">
    <source>
        <dbReference type="EMBL" id="MBF1163802.1"/>
    </source>
</evidence>
<dbReference type="AlphaFoldDB" id="A0A930G0E4"/>
<evidence type="ECO:0000313" key="2">
    <source>
        <dbReference type="Proteomes" id="UP000718593"/>
    </source>
</evidence>
<comment type="caution">
    <text evidence="1">The sequence shown here is derived from an EMBL/GenBank/DDBJ whole genome shotgun (WGS) entry which is preliminary data.</text>
</comment>
<accession>A0A930G0E4</accession>